<feature type="compositionally biased region" description="Polar residues" evidence="1">
    <location>
        <begin position="13"/>
        <end position="28"/>
    </location>
</feature>
<gene>
    <name evidence="2" type="ORF">HPBE_LOCUS9469</name>
</gene>
<reference evidence="2 3" key="1">
    <citation type="submission" date="2018-11" db="EMBL/GenBank/DDBJ databases">
        <authorList>
            <consortium name="Pathogen Informatics"/>
        </authorList>
    </citation>
    <scope>NUCLEOTIDE SEQUENCE [LARGE SCALE GENOMIC DNA]</scope>
</reference>
<dbReference type="Proteomes" id="UP000050761">
    <property type="component" value="Unassembled WGS sequence"/>
</dbReference>
<keyword evidence="3" id="KW-1185">Reference proteome</keyword>
<protein>
    <submittedName>
        <fullName evidence="4">FAT domain-containing protein</fullName>
    </submittedName>
</protein>
<name>A0A183FPE1_HELPZ</name>
<dbReference type="AlphaFoldDB" id="A0A183FPE1"/>
<evidence type="ECO:0000256" key="1">
    <source>
        <dbReference type="SAM" id="MobiDB-lite"/>
    </source>
</evidence>
<reference evidence="4" key="2">
    <citation type="submission" date="2019-09" db="UniProtKB">
        <authorList>
            <consortium name="WormBaseParasite"/>
        </authorList>
    </citation>
    <scope>IDENTIFICATION</scope>
</reference>
<feature type="region of interest" description="Disordered" evidence="1">
    <location>
        <begin position="1"/>
        <end position="65"/>
    </location>
</feature>
<evidence type="ECO:0000313" key="3">
    <source>
        <dbReference type="Proteomes" id="UP000050761"/>
    </source>
</evidence>
<accession>A0A183FPE1</accession>
<dbReference type="OrthoDB" id="5869657at2759"/>
<dbReference type="WBParaSite" id="HPBE_0000946801-mRNA-1">
    <property type="protein sequence ID" value="HPBE_0000946801-mRNA-1"/>
    <property type="gene ID" value="HPBE_0000946801"/>
</dbReference>
<sequence length="441" mass="49825">MLQKVEQKASAAATPQRTPSTSTRQSKMLQEAPPDTPSSRGVKRSAGVSAEAVHPVKRPQPGDSSVDRLLSGALMSEQKIEVIRKSLGERLNEIAQLSPHVFASVMLTISRSLPSGDLWTIVQMNFRNCDSSDIHNTREEKFLQNCRDLGCGERIWLEYVKRLAVMIATQDPNPLHTGRYFRLLIRALHYTGSLLSPAEKKAYLRPVLTKVFKTDMNVAVKATIYILLSPYYELLEWMKDANDPVSMLISIAIMTSQMDGKVLIWAWFQQFSEELPLHEVSPVTVRKAFDELVTKLDKLAVKRSTAMKQVPPSDEELEVISMAVAYLSPGNGQPVELRQILVQLVTDCLKRVKHALNPRALGGEKAWSEAYMVHNRLDLFIGLSVAAVLRKDDMTLQHDVRDLLQNETPSTRTWRNLDHLHVTVFVIQCFHLSLKHLPKLY</sequence>
<organism evidence="3 4">
    <name type="scientific">Heligmosomoides polygyrus</name>
    <name type="common">Parasitic roundworm</name>
    <dbReference type="NCBI Taxonomy" id="6339"/>
    <lineage>
        <taxon>Eukaryota</taxon>
        <taxon>Metazoa</taxon>
        <taxon>Ecdysozoa</taxon>
        <taxon>Nematoda</taxon>
        <taxon>Chromadorea</taxon>
        <taxon>Rhabditida</taxon>
        <taxon>Rhabditina</taxon>
        <taxon>Rhabditomorpha</taxon>
        <taxon>Strongyloidea</taxon>
        <taxon>Heligmosomidae</taxon>
        <taxon>Heligmosomoides</taxon>
    </lineage>
</organism>
<evidence type="ECO:0000313" key="4">
    <source>
        <dbReference type="WBParaSite" id="HPBE_0000946801-mRNA-1"/>
    </source>
</evidence>
<accession>A0A3P7Y070</accession>
<dbReference type="EMBL" id="UZAH01026447">
    <property type="protein sequence ID" value="VDO80876.1"/>
    <property type="molecule type" value="Genomic_DNA"/>
</dbReference>
<proteinExistence type="predicted"/>
<evidence type="ECO:0000313" key="2">
    <source>
        <dbReference type="EMBL" id="VDO80876.1"/>
    </source>
</evidence>